<evidence type="ECO:0000313" key="5">
    <source>
        <dbReference type="EMBL" id="KCZ89886.1"/>
    </source>
</evidence>
<evidence type="ECO:0000256" key="2">
    <source>
        <dbReference type="ARBA" id="ARBA00034247"/>
    </source>
</evidence>
<proteinExistence type="predicted"/>
<comment type="caution">
    <text evidence="5">The sequence shown here is derived from an EMBL/GenBank/DDBJ whole genome shotgun (WGS) entry which is preliminary data.</text>
</comment>
<evidence type="ECO:0000259" key="4">
    <source>
        <dbReference type="PROSITE" id="PS50887"/>
    </source>
</evidence>
<keyword evidence="6" id="KW-1185">Reference proteome</keyword>
<dbReference type="InterPro" id="IPR043128">
    <property type="entry name" value="Rev_trsase/Diguanyl_cyclase"/>
</dbReference>
<dbReference type="PANTHER" id="PTHR45138:SF9">
    <property type="entry name" value="DIGUANYLATE CYCLASE DGCM-RELATED"/>
    <property type="match status" value="1"/>
</dbReference>
<dbReference type="PATRIC" id="fig|1280952.3.peg.1298"/>
<dbReference type="SMART" id="SM00267">
    <property type="entry name" value="GGDEF"/>
    <property type="match status" value="1"/>
</dbReference>
<dbReference type="NCBIfam" id="TIGR00254">
    <property type="entry name" value="GGDEF"/>
    <property type="match status" value="1"/>
</dbReference>
<keyword evidence="3" id="KW-0472">Membrane</keyword>
<dbReference type="RefSeq" id="WP_051597440.1">
    <property type="nucleotide sequence ID" value="NZ_ARYJ01000003.1"/>
</dbReference>
<gene>
    <name evidence="5" type="ORF">HJA_06527</name>
</gene>
<dbReference type="PROSITE" id="PS50887">
    <property type="entry name" value="GGDEF"/>
    <property type="match status" value="1"/>
</dbReference>
<dbReference type="PANTHER" id="PTHR45138">
    <property type="entry name" value="REGULATORY COMPONENTS OF SENSORY TRANSDUCTION SYSTEM"/>
    <property type="match status" value="1"/>
</dbReference>
<dbReference type="InterPro" id="IPR050469">
    <property type="entry name" value="Diguanylate_Cyclase"/>
</dbReference>
<dbReference type="Pfam" id="PF00990">
    <property type="entry name" value="GGDEF"/>
    <property type="match status" value="1"/>
</dbReference>
<dbReference type="AlphaFoldDB" id="A0A059FH70"/>
<dbReference type="Gene3D" id="3.30.70.270">
    <property type="match status" value="1"/>
</dbReference>
<dbReference type="GO" id="GO:0052621">
    <property type="term" value="F:diguanylate cyclase activity"/>
    <property type="evidence" value="ECO:0007669"/>
    <property type="project" value="UniProtKB-EC"/>
</dbReference>
<dbReference type="SUPFAM" id="SSF55073">
    <property type="entry name" value="Nucleotide cyclase"/>
    <property type="match status" value="1"/>
</dbReference>
<evidence type="ECO:0000256" key="1">
    <source>
        <dbReference type="ARBA" id="ARBA00012528"/>
    </source>
</evidence>
<organism evidence="5 6">
    <name type="scientific">Hyphomonas jannaschiana VP2</name>
    <dbReference type="NCBI Taxonomy" id="1280952"/>
    <lineage>
        <taxon>Bacteria</taxon>
        <taxon>Pseudomonadati</taxon>
        <taxon>Pseudomonadota</taxon>
        <taxon>Alphaproteobacteria</taxon>
        <taxon>Hyphomonadales</taxon>
        <taxon>Hyphomonadaceae</taxon>
        <taxon>Hyphomonas</taxon>
    </lineage>
</organism>
<dbReference type="EC" id="2.7.7.65" evidence="1"/>
<sequence>MSAYARDIKDSLTFFVFVATTALCLSFTFSVFVYRLGVLEDPQRFLVANLVVAACVAIPTATIASQHEFQLKRYQRQLESLASTDPLTGLLNRRFFRISAEDEMKRQRRMGGMAALILFDLDQFKRVNDRYGHQAGDALLKRIAEIAYSELRGPFDKLGRWGGEEFVVLLSSVNRDQAWLVCDRLRERLEHTEIDYNGEKISVTASFGYEMLTPDAAFDRVVESADKALYVSKSTGRNRITYAGPRLAATA</sequence>
<dbReference type="Proteomes" id="UP000024816">
    <property type="component" value="Unassembled WGS sequence"/>
</dbReference>
<feature type="transmembrane region" description="Helical" evidence="3">
    <location>
        <begin position="12"/>
        <end position="34"/>
    </location>
</feature>
<comment type="catalytic activity">
    <reaction evidence="2">
        <text>2 GTP = 3',3'-c-di-GMP + 2 diphosphate</text>
        <dbReference type="Rhea" id="RHEA:24898"/>
        <dbReference type="ChEBI" id="CHEBI:33019"/>
        <dbReference type="ChEBI" id="CHEBI:37565"/>
        <dbReference type="ChEBI" id="CHEBI:58805"/>
        <dbReference type="EC" id="2.7.7.65"/>
    </reaction>
</comment>
<keyword evidence="3" id="KW-0812">Transmembrane</keyword>
<accession>A0A059FH70</accession>
<evidence type="ECO:0000313" key="6">
    <source>
        <dbReference type="Proteomes" id="UP000024816"/>
    </source>
</evidence>
<reference evidence="5 6" key="1">
    <citation type="journal article" date="2014" name="Antonie Van Leeuwenhoek">
        <title>Hyphomonas beringensis sp. nov. and Hyphomonas chukchiensis sp. nov., isolated from surface seawater of the Bering Sea and Chukchi Sea.</title>
        <authorList>
            <person name="Li C."/>
            <person name="Lai Q."/>
            <person name="Li G."/>
            <person name="Dong C."/>
            <person name="Wang J."/>
            <person name="Liao Y."/>
            <person name="Shao Z."/>
        </authorList>
    </citation>
    <scope>NUCLEOTIDE SEQUENCE [LARGE SCALE GENOMIC DNA]</scope>
    <source>
        <strain evidence="5 6">VP2</strain>
    </source>
</reference>
<evidence type="ECO:0000256" key="3">
    <source>
        <dbReference type="SAM" id="Phobius"/>
    </source>
</evidence>
<dbReference type="InterPro" id="IPR029787">
    <property type="entry name" value="Nucleotide_cyclase"/>
</dbReference>
<dbReference type="STRING" id="1280952.HJA_06527"/>
<feature type="domain" description="GGDEF" evidence="4">
    <location>
        <begin position="112"/>
        <end position="245"/>
    </location>
</feature>
<dbReference type="eggNOG" id="COG3706">
    <property type="taxonomic scope" value="Bacteria"/>
</dbReference>
<feature type="transmembrane region" description="Helical" evidence="3">
    <location>
        <begin position="46"/>
        <end position="64"/>
    </location>
</feature>
<name>A0A059FH70_9PROT</name>
<dbReference type="FunFam" id="3.30.70.270:FF:000001">
    <property type="entry name" value="Diguanylate cyclase domain protein"/>
    <property type="match status" value="1"/>
</dbReference>
<dbReference type="OrthoDB" id="9812260at2"/>
<protein>
    <recommendedName>
        <fullName evidence="1">diguanylate cyclase</fullName>
        <ecNumber evidence="1">2.7.7.65</ecNumber>
    </recommendedName>
</protein>
<dbReference type="InterPro" id="IPR000160">
    <property type="entry name" value="GGDEF_dom"/>
</dbReference>
<dbReference type="CDD" id="cd01949">
    <property type="entry name" value="GGDEF"/>
    <property type="match status" value="1"/>
</dbReference>
<keyword evidence="3" id="KW-1133">Transmembrane helix</keyword>
<dbReference type="EMBL" id="ARYJ01000003">
    <property type="protein sequence ID" value="KCZ89886.1"/>
    <property type="molecule type" value="Genomic_DNA"/>
</dbReference>